<gene>
    <name evidence="2" type="ORF">B0H63DRAFT_518082</name>
</gene>
<feature type="compositionally biased region" description="Low complexity" evidence="1">
    <location>
        <begin position="93"/>
        <end position="107"/>
    </location>
</feature>
<reference evidence="2" key="2">
    <citation type="submission" date="2023-06" db="EMBL/GenBank/DDBJ databases">
        <authorList>
            <consortium name="Lawrence Berkeley National Laboratory"/>
            <person name="Haridas S."/>
            <person name="Hensen N."/>
            <person name="Bonometti L."/>
            <person name="Westerberg I."/>
            <person name="Brannstrom I.O."/>
            <person name="Guillou S."/>
            <person name="Cros-Aarteil S."/>
            <person name="Calhoun S."/>
            <person name="Kuo A."/>
            <person name="Mondo S."/>
            <person name="Pangilinan J."/>
            <person name="Riley R."/>
            <person name="LaButti K."/>
            <person name="Andreopoulos B."/>
            <person name="Lipzen A."/>
            <person name="Chen C."/>
            <person name="Yanf M."/>
            <person name="Daum C."/>
            <person name="Ng V."/>
            <person name="Clum A."/>
            <person name="Steindorff A."/>
            <person name="Ohm R."/>
            <person name="Martin F."/>
            <person name="Silar P."/>
            <person name="Natvig D."/>
            <person name="Lalanne C."/>
            <person name="Gautier V."/>
            <person name="Ament-velasquez S.L."/>
            <person name="Kruys A."/>
            <person name="Hutchinson M.I."/>
            <person name="Powell A.J."/>
            <person name="Barry K."/>
            <person name="Miller A.N."/>
            <person name="Grigoriev I.V."/>
            <person name="Debuchy R."/>
            <person name="Gladieux P."/>
            <person name="Thoren M.H."/>
            <person name="Johannesson H."/>
        </authorList>
    </citation>
    <scope>NUCLEOTIDE SEQUENCE</scope>
    <source>
        <strain evidence="2">CBS 232.78</strain>
    </source>
</reference>
<feature type="region of interest" description="Disordered" evidence="1">
    <location>
        <begin position="189"/>
        <end position="237"/>
    </location>
</feature>
<dbReference type="EMBL" id="JAULSW010000001">
    <property type="protein sequence ID" value="KAK3395016.1"/>
    <property type="molecule type" value="Genomic_DNA"/>
</dbReference>
<proteinExistence type="predicted"/>
<evidence type="ECO:0000313" key="2">
    <source>
        <dbReference type="EMBL" id="KAK3395016.1"/>
    </source>
</evidence>
<feature type="region of interest" description="Disordered" evidence="1">
    <location>
        <begin position="85"/>
        <end position="121"/>
    </location>
</feature>
<reference evidence="2" key="1">
    <citation type="journal article" date="2023" name="Mol. Phylogenet. Evol.">
        <title>Genome-scale phylogeny and comparative genomics of the fungal order Sordariales.</title>
        <authorList>
            <person name="Hensen N."/>
            <person name="Bonometti L."/>
            <person name="Westerberg I."/>
            <person name="Brannstrom I.O."/>
            <person name="Guillou S."/>
            <person name="Cros-Aarteil S."/>
            <person name="Calhoun S."/>
            <person name="Haridas S."/>
            <person name="Kuo A."/>
            <person name="Mondo S."/>
            <person name="Pangilinan J."/>
            <person name="Riley R."/>
            <person name="LaButti K."/>
            <person name="Andreopoulos B."/>
            <person name="Lipzen A."/>
            <person name="Chen C."/>
            <person name="Yan M."/>
            <person name="Daum C."/>
            <person name="Ng V."/>
            <person name="Clum A."/>
            <person name="Steindorff A."/>
            <person name="Ohm R.A."/>
            <person name="Martin F."/>
            <person name="Silar P."/>
            <person name="Natvig D.O."/>
            <person name="Lalanne C."/>
            <person name="Gautier V."/>
            <person name="Ament-Velasquez S.L."/>
            <person name="Kruys A."/>
            <person name="Hutchinson M.I."/>
            <person name="Powell A.J."/>
            <person name="Barry K."/>
            <person name="Miller A.N."/>
            <person name="Grigoriev I.V."/>
            <person name="Debuchy R."/>
            <person name="Gladieux P."/>
            <person name="Hiltunen Thoren M."/>
            <person name="Johannesson H."/>
        </authorList>
    </citation>
    <scope>NUCLEOTIDE SEQUENCE</scope>
    <source>
        <strain evidence="2">CBS 232.78</strain>
    </source>
</reference>
<accession>A0AAE0U8L1</accession>
<name>A0AAE0U8L1_9PEZI</name>
<protein>
    <submittedName>
        <fullName evidence="2">Uncharacterized protein</fullName>
    </submittedName>
</protein>
<feature type="compositionally biased region" description="Polar residues" evidence="1">
    <location>
        <begin position="191"/>
        <end position="200"/>
    </location>
</feature>
<keyword evidence="3" id="KW-1185">Reference proteome</keyword>
<feature type="compositionally biased region" description="Polar residues" evidence="1">
    <location>
        <begin position="108"/>
        <end position="121"/>
    </location>
</feature>
<organism evidence="2 3">
    <name type="scientific">Podospora didyma</name>
    <dbReference type="NCBI Taxonomy" id="330526"/>
    <lineage>
        <taxon>Eukaryota</taxon>
        <taxon>Fungi</taxon>
        <taxon>Dikarya</taxon>
        <taxon>Ascomycota</taxon>
        <taxon>Pezizomycotina</taxon>
        <taxon>Sordariomycetes</taxon>
        <taxon>Sordariomycetidae</taxon>
        <taxon>Sordariales</taxon>
        <taxon>Podosporaceae</taxon>
        <taxon>Podospora</taxon>
    </lineage>
</organism>
<feature type="compositionally biased region" description="Polar residues" evidence="1">
    <location>
        <begin position="209"/>
        <end position="237"/>
    </location>
</feature>
<dbReference type="AlphaFoldDB" id="A0AAE0U8L1"/>
<evidence type="ECO:0000256" key="1">
    <source>
        <dbReference type="SAM" id="MobiDB-lite"/>
    </source>
</evidence>
<evidence type="ECO:0000313" key="3">
    <source>
        <dbReference type="Proteomes" id="UP001285441"/>
    </source>
</evidence>
<dbReference type="Proteomes" id="UP001285441">
    <property type="component" value="Unassembled WGS sequence"/>
</dbReference>
<sequence length="237" mass="25075">MSGRDYYAELGVRRGSSEDEVLATVRTRMMGYQRRVRNNEITAAEGERLAIAEYVAAREILARLRRGPTGPFSFQVADNAWEEPAAWGNPGRSTTTTGSANTGSSTNPYNNTRGNSSSTGAANPFQYQVAESAWEEPATWRQVTTTTSMAEYIPSGTSGTGASTYNAGSAYGTGASTYGAGSSGTYGAGTPNTNPSSSGANVFDFLESDLTNPGSSSYDDNNGTGSSFSNTRGRYRR</sequence>
<comment type="caution">
    <text evidence="2">The sequence shown here is derived from an EMBL/GenBank/DDBJ whole genome shotgun (WGS) entry which is preliminary data.</text>
</comment>